<dbReference type="Gene3D" id="3.40.50.1970">
    <property type="match status" value="1"/>
</dbReference>
<dbReference type="InterPro" id="IPR056179">
    <property type="entry name" value="DHQS_C"/>
</dbReference>
<keyword evidence="10" id="KW-0963">Cytoplasm</keyword>
<dbReference type="GO" id="GO:0000166">
    <property type="term" value="F:nucleotide binding"/>
    <property type="evidence" value="ECO:0007669"/>
    <property type="project" value="UniProtKB-KW"/>
</dbReference>
<sequence>MPQTITYTTDIRKEGRRLCAESYDRIFLLTDNTTEQLCRPLLGNIDGLEESIVIKAGDDNKTLEAVSKVWTELQQRKASRHSLLINLGGGMVTDLGGFAASTFKRGIDFINIPTTLLAMVDAAVGGKTGVNFNDFKNEIGVFRDAKEVIIDTSFLRSLDSQNLRSGYAEMLKHSLLKDTAMWASHVAFDLCEPNFVQLQEMVRQSIEVKRAVVAEDPTEKGIRKALNLGHTFGHALESLAMLQQRTGLHGYFVAWGLICELFLSCSQGFPTDKMRQTVRYIRENYGYFPFSCNDYEHLYQLMLHDKKNVGNVINFTLLRDAGDILIDQHVTKEEVFETFDFLREG</sequence>
<dbReference type="AlphaFoldDB" id="A0A7W5UIB5"/>
<comment type="subcellular location">
    <subcellularLocation>
        <location evidence="5">Cytoplasm</location>
    </subcellularLocation>
</comment>
<dbReference type="GO" id="GO:0003856">
    <property type="term" value="F:3-dehydroquinate synthase activity"/>
    <property type="evidence" value="ECO:0007669"/>
    <property type="project" value="UniProtKB-UniRule"/>
</dbReference>
<dbReference type="SUPFAM" id="SSF56796">
    <property type="entry name" value="Dehydroquinate synthase-like"/>
    <property type="match status" value="1"/>
</dbReference>
<dbReference type="InterPro" id="IPR016037">
    <property type="entry name" value="DHQ_synth_AroB"/>
</dbReference>
<evidence type="ECO:0000256" key="3">
    <source>
        <dbReference type="ARBA" id="ARBA00001941"/>
    </source>
</evidence>
<evidence type="ECO:0000256" key="18">
    <source>
        <dbReference type="ARBA" id="ARBA00023285"/>
    </source>
</evidence>
<evidence type="ECO:0000256" key="7">
    <source>
        <dbReference type="ARBA" id="ARBA00005412"/>
    </source>
</evidence>
<dbReference type="GO" id="GO:0008652">
    <property type="term" value="P:amino acid biosynthetic process"/>
    <property type="evidence" value="ECO:0007669"/>
    <property type="project" value="UniProtKB-KW"/>
</dbReference>
<evidence type="ECO:0000256" key="4">
    <source>
        <dbReference type="ARBA" id="ARBA00003485"/>
    </source>
</evidence>
<evidence type="ECO:0000256" key="6">
    <source>
        <dbReference type="ARBA" id="ARBA00004661"/>
    </source>
</evidence>
<comment type="cofactor">
    <cofactor evidence="2">
        <name>NAD(+)</name>
        <dbReference type="ChEBI" id="CHEBI:57540"/>
    </cofactor>
</comment>
<gene>
    <name evidence="22" type="ORF">FHS60_000313</name>
</gene>
<evidence type="ECO:0000256" key="13">
    <source>
        <dbReference type="ARBA" id="ARBA00022741"/>
    </source>
</evidence>
<dbReference type="EC" id="4.2.3.4" evidence="8 19"/>
<evidence type="ECO:0000256" key="2">
    <source>
        <dbReference type="ARBA" id="ARBA00001911"/>
    </source>
</evidence>
<dbReference type="Pfam" id="PF01761">
    <property type="entry name" value="DHQ_synthase"/>
    <property type="match status" value="1"/>
</dbReference>
<evidence type="ECO:0000256" key="10">
    <source>
        <dbReference type="ARBA" id="ARBA00022490"/>
    </source>
</evidence>
<organism evidence="22 23">
    <name type="scientific">Alloprevotella rava</name>
    <dbReference type="NCBI Taxonomy" id="671218"/>
    <lineage>
        <taxon>Bacteria</taxon>
        <taxon>Pseudomonadati</taxon>
        <taxon>Bacteroidota</taxon>
        <taxon>Bacteroidia</taxon>
        <taxon>Bacteroidales</taxon>
        <taxon>Prevotellaceae</taxon>
        <taxon>Alloprevotella</taxon>
    </lineage>
</organism>
<dbReference type="EMBL" id="JACICA010000001">
    <property type="protein sequence ID" value="MBB3701871.1"/>
    <property type="molecule type" value="Genomic_DNA"/>
</dbReference>
<dbReference type="GO" id="GO:0009423">
    <property type="term" value="P:chorismate biosynthetic process"/>
    <property type="evidence" value="ECO:0007669"/>
    <property type="project" value="UniProtKB-UniRule"/>
</dbReference>
<evidence type="ECO:0000313" key="23">
    <source>
        <dbReference type="Proteomes" id="UP000541425"/>
    </source>
</evidence>
<evidence type="ECO:0000256" key="9">
    <source>
        <dbReference type="ARBA" id="ARBA00017684"/>
    </source>
</evidence>
<keyword evidence="14" id="KW-0862">Zinc</keyword>
<feature type="domain" description="3-dehydroquinate synthase N-terminal" evidence="20">
    <location>
        <begin position="52"/>
        <end position="164"/>
    </location>
</feature>
<evidence type="ECO:0000259" key="20">
    <source>
        <dbReference type="Pfam" id="PF01761"/>
    </source>
</evidence>
<evidence type="ECO:0000256" key="14">
    <source>
        <dbReference type="ARBA" id="ARBA00022833"/>
    </source>
</evidence>
<dbReference type="PANTHER" id="PTHR43622">
    <property type="entry name" value="3-DEHYDROQUINATE SYNTHASE"/>
    <property type="match status" value="1"/>
</dbReference>
<keyword evidence="13" id="KW-0547">Nucleotide-binding</keyword>
<dbReference type="GO" id="GO:0046872">
    <property type="term" value="F:metal ion binding"/>
    <property type="evidence" value="ECO:0007669"/>
    <property type="project" value="UniProtKB-KW"/>
</dbReference>
<name>A0A7W5UIB5_9BACT</name>
<reference evidence="22 23" key="1">
    <citation type="submission" date="2020-08" db="EMBL/GenBank/DDBJ databases">
        <title>Genomic Encyclopedia of Type Strains, Phase IV (KMG-IV): sequencing the most valuable type-strain genomes for metagenomic binning, comparative biology and taxonomic classification.</title>
        <authorList>
            <person name="Goeker M."/>
        </authorList>
    </citation>
    <scope>NUCLEOTIDE SEQUENCE [LARGE SCALE GENOMIC DNA]</scope>
    <source>
        <strain evidence="22 23">DSM 22548</strain>
    </source>
</reference>
<dbReference type="InterPro" id="IPR050071">
    <property type="entry name" value="Dehydroquinate_synthase"/>
</dbReference>
<comment type="function">
    <text evidence="4">Catalyzes the conversion of 3-deoxy-D-arabino-heptulosonate 7-phosphate (DAHP) to dehydroquinate (DHQ).</text>
</comment>
<comment type="catalytic activity">
    <reaction evidence="1">
        <text>7-phospho-2-dehydro-3-deoxy-D-arabino-heptonate = 3-dehydroquinate + phosphate</text>
        <dbReference type="Rhea" id="RHEA:21968"/>
        <dbReference type="ChEBI" id="CHEBI:32364"/>
        <dbReference type="ChEBI" id="CHEBI:43474"/>
        <dbReference type="ChEBI" id="CHEBI:58394"/>
        <dbReference type="EC" id="4.2.3.4"/>
    </reaction>
</comment>
<dbReference type="Proteomes" id="UP000541425">
    <property type="component" value="Unassembled WGS sequence"/>
</dbReference>
<keyword evidence="16" id="KW-0057">Aromatic amino acid biosynthesis</keyword>
<feature type="domain" description="3-dehydroquinate synthase C-terminal" evidence="21">
    <location>
        <begin position="166"/>
        <end position="308"/>
    </location>
</feature>
<dbReference type="PANTHER" id="PTHR43622:SF7">
    <property type="entry name" value="3-DEHYDROQUINATE SYNTHASE, CHLOROPLASTIC"/>
    <property type="match status" value="1"/>
</dbReference>
<evidence type="ECO:0000256" key="8">
    <source>
        <dbReference type="ARBA" id="ARBA00013031"/>
    </source>
</evidence>
<accession>A0A7W5UIB5</accession>
<proteinExistence type="inferred from homology"/>
<comment type="pathway">
    <text evidence="6">Metabolic intermediate biosynthesis; chorismate biosynthesis; chorismate from D-erythrose 4-phosphate and phosphoenolpyruvate: step 2/7.</text>
</comment>
<evidence type="ECO:0000256" key="11">
    <source>
        <dbReference type="ARBA" id="ARBA00022605"/>
    </source>
</evidence>
<dbReference type="Pfam" id="PF24621">
    <property type="entry name" value="DHQS_C"/>
    <property type="match status" value="1"/>
</dbReference>
<evidence type="ECO:0000256" key="12">
    <source>
        <dbReference type="ARBA" id="ARBA00022723"/>
    </source>
</evidence>
<dbReference type="InterPro" id="IPR030963">
    <property type="entry name" value="DHQ_synth_fam"/>
</dbReference>
<dbReference type="NCBIfam" id="TIGR01357">
    <property type="entry name" value="aroB"/>
    <property type="match status" value="1"/>
</dbReference>
<evidence type="ECO:0000256" key="19">
    <source>
        <dbReference type="NCBIfam" id="TIGR01357"/>
    </source>
</evidence>
<evidence type="ECO:0000256" key="5">
    <source>
        <dbReference type="ARBA" id="ARBA00004496"/>
    </source>
</evidence>
<dbReference type="PIRSF" id="PIRSF001455">
    <property type="entry name" value="DHQ_synth"/>
    <property type="match status" value="1"/>
</dbReference>
<comment type="cofactor">
    <cofactor evidence="3">
        <name>Co(2+)</name>
        <dbReference type="ChEBI" id="CHEBI:48828"/>
    </cofactor>
</comment>
<dbReference type="RefSeq" id="WP_183694029.1">
    <property type="nucleotide sequence ID" value="NZ_JACICA010000001.1"/>
</dbReference>
<comment type="caution">
    <text evidence="22">The sequence shown here is derived from an EMBL/GenBank/DDBJ whole genome shotgun (WGS) entry which is preliminary data.</text>
</comment>
<protein>
    <recommendedName>
        <fullName evidence="9 19">3-dehydroquinate synthase</fullName>
        <ecNumber evidence="8 19">4.2.3.4</ecNumber>
    </recommendedName>
</protein>
<keyword evidence="15" id="KW-0520">NAD</keyword>
<evidence type="ECO:0000313" key="22">
    <source>
        <dbReference type="EMBL" id="MBB3701871.1"/>
    </source>
</evidence>
<keyword evidence="11" id="KW-0028">Amino-acid biosynthesis</keyword>
<dbReference type="GO" id="GO:0009073">
    <property type="term" value="P:aromatic amino acid family biosynthetic process"/>
    <property type="evidence" value="ECO:0007669"/>
    <property type="project" value="UniProtKB-KW"/>
</dbReference>
<keyword evidence="18" id="KW-0170">Cobalt</keyword>
<comment type="similarity">
    <text evidence="7">Belongs to the sugar phosphate cyclases superfamily. Dehydroquinate synthase family.</text>
</comment>
<dbReference type="CDD" id="cd08195">
    <property type="entry name" value="DHQS"/>
    <property type="match status" value="1"/>
</dbReference>
<dbReference type="GO" id="GO:0005737">
    <property type="term" value="C:cytoplasm"/>
    <property type="evidence" value="ECO:0007669"/>
    <property type="project" value="UniProtKB-SubCell"/>
</dbReference>
<evidence type="ECO:0000256" key="15">
    <source>
        <dbReference type="ARBA" id="ARBA00023027"/>
    </source>
</evidence>
<evidence type="ECO:0000259" key="21">
    <source>
        <dbReference type="Pfam" id="PF24621"/>
    </source>
</evidence>
<keyword evidence="12" id="KW-0479">Metal-binding</keyword>
<dbReference type="Gene3D" id="1.20.1090.10">
    <property type="entry name" value="Dehydroquinate synthase-like - alpha domain"/>
    <property type="match status" value="1"/>
</dbReference>
<evidence type="ECO:0000256" key="17">
    <source>
        <dbReference type="ARBA" id="ARBA00023239"/>
    </source>
</evidence>
<evidence type="ECO:0000256" key="1">
    <source>
        <dbReference type="ARBA" id="ARBA00001393"/>
    </source>
</evidence>
<evidence type="ECO:0000256" key="16">
    <source>
        <dbReference type="ARBA" id="ARBA00023141"/>
    </source>
</evidence>
<keyword evidence="17 22" id="KW-0456">Lyase</keyword>
<dbReference type="InterPro" id="IPR030960">
    <property type="entry name" value="DHQS/DOIS_N"/>
</dbReference>